<dbReference type="InterPro" id="IPR008927">
    <property type="entry name" value="6-PGluconate_DH-like_C_sf"/>
</dbReference>
<dbReference type="GO" id="GO:0070403">
    <property type="term" value="F:NAD+ binding"/>
    <property type="evidence" value="ECO:0007669"/>
    <property type="project" value="InterPro"/>
</dbReference>
<dbReference type="GO" id="GO:0004665">
    <property type="term" value="F:prephenate dehydrogenase (NADP+) activity"/>
    <property type="evidence" value="ECO:0007669"/>
    <property type="project" value="InterPro"/>
</dbReference>
<dbReference type="SUPFAM" id="SSF48179">
    <property type="entry name" value="6-phosphogluconate dehydrogenase C-terminal domain-like"/>
    <property type="match status" value="1"/>
</dbReference>
<dbReference type="GO" id="GO:0006571">
    <property type="term" value="P:tyrosine biosynthetic process"/>
    <property type="evidence" value="ECO:0007669"/>
    <property type="project" value="InterPro"/>
</dbReference>
<reference evidence="6" key="1">
    <citation type="submission" date="2019-08" db="EMBL/GenBank/DDBJ databases">
        <title>Arthrobacter sp. nov., isolated from plateau pika and Tibetan wild ass.</title>
        <authorList>
            <person name="Ge Y."/>
        </authorList>
    </citation>
    <scope>NUCLEOTIDE SEQUENCE [LARGE SCALE GENOMIC DNA]</scope>
    <source>
        <strain evidence="6">HF-1365</strain>
    </source>
</reference>
<dbReference type="RefSeq" id="WP_144688429.1">
    <property type="nucleotide sequence ID" value="NZ_VLLQ01000008.1"/>
</dbReference>
<dbReference type="InterPro" id="IPR046825">
    <property type="entry name" value="PDH_C"/>
</dbReference>
<dbReference type="PANTHER" id="PTHR21363">
    <property type="entry name" value="PREPHENATE DEHYDROGENASE"/>
    <property type="match status" value="1"/>
</dbReference>
<dbReference type="Pfam" id="PF20463">
    <property type="entry name" value="PDH_C"/>
    <property type="match status" value="1"/>
</dbReference>
<dbReference type="Gene3D" id="1.10.3660.10">
    <property type="entry name" value="6-phosphogluconate dehydrogenase C-terminal like domain"/>
    <property type="match status" value="1"/>
</dbReference>
<dbReference type="PROSITE" id="PS51176">
    <property type="entry name" value="PDH_ADH"/>
    <property type="match status" value="1"/>
</dbReference>
<dbReference type="Pfam" id="PF02153">
    <property type="entry name" value="PDH_N"/>
    <property type="match status" value="1"/>
</dbReference>
<feature type="domain" description="Prephenate/arogenate dehydrogenase" evidence="4">
    <location>
        <begin position="29"/>
        <end position="319"/>
    </location>
</feature>
<dbReference type="AlphaFoldDB" id="A0A7K0G9V9"/>
<evidence type="ECO:0000313" key="5">
    <source>
        <dbReference type="EMBL" id="MRX80200.1"/>
    </source>
</evidence>
<proteinExistence type="inferred from homology"/>
<dbReference type="GO" id="GO:0008977">
    <property type="term" value="F:prephenate dehydrogenase (NAD+) activity"/>
    <property type="evidence" value="ECO:0007669"/>
    <property type="project" value="InterPro"/>
</dbReference>
<dbReference type="InterPro" id="IPR036291">
    <property type="entry name" value="NAD(P)-bd_dom_sf"/>
</dbReference>
<dbReference type="Proteomes" id="UP000470010">
    <property type="component" value="Unassembled WGS sequence"/>
</dbReference>
<evidence type="ECO:0000256" key="2">
    <source>
        <dbReference type="ARBA" id="ARBA00023002"/>
    </source>
</evidence>
<dbReference type="Gene3D" id="3.40.50.720">
    <property type="entry name" value="NAD(P)-binding Rossmann-like Domain"/>
    <property type="match status" value="1"/>
</dbReference>
<accession>A0A7K0G9V9</accession>
<evidence type="ECO:0000313" key="6">
    <source>
        <dbReference type="Proteomes" id="UP000470010"/>
    </source>
</evidence>
<evidence type="ECO:0000256" key="1">
    <source>
        <dbReference type="ARBA" id="ARBA00007964"/>
    </source>
</evidence>
<dbReference type="InterPro" id="IPR046826">
    <property type="entry name" value="PDH_N"/>
</dbReference>
<comment type="caution">
    <text evidence="5">The sequence shown here is derived from an EMBL/GenBank/DDBJ whole genome shotgun (WGS) entry which is preliminary data.</text>
</comment>
<evidence type="ECO:0000259" key="4">
    <source>
        <dbReference type="PROSITE" id="PS51176"/>
    </source>
</evidence>
<feature type="coiled-coil region" evidence="3">
    <location>
        <begin position="262"/>
        <end position="289"/>
    </location>
</feature>
<keyword evidence="3" id="KW-0175">Coiled coil</keyword>
<evidence type="ECO:0000256" key="3">
    <source>
        <dbReference type="SAM" id="Coils"/>
    </source>
</evidence>
<keyword evidence="6" id="KW-1185">Reference proteome</keyword>
<dbReference type="InterPro" id="IPR050812">
    <property type="entry name" value="Preph/Arog_dehydrog"/>
</dbReference>
<name>A0A7K0G9V9_9ACTN</name>
<dbReference type="PANTHER" id="PTHR21363:SF0">
    <property type="entry name" value="PREPHENATE DEHYDROGENASE [NADP(+)]"/>
    <property type="match status" value="1"/>
</dbReference>
<dbReference type="EMBL" id="VTFZ01000007">
    <property type="protein sequence ID" value="MRX80200.1"/>
    <property type="molecule type" value="Genomic_DNA"/>
</dbReference>
<comment type="similarity">
    <text evidence="1">Belongs to the prephenate/arogenate dehydrogenase family.</text>
</comment>
<dbReference type="InterPro" id="IPR003099">
    <property type="entry name" value="Prephen_DH"/>
</dbReference>
<dbReference type="SUPFAM" id="SSF51735">
    <property type="entry name" value="NAD(P)-binding Rossmann-fold domains"/>
    <property type="match status" value="1"/>
</dbReference>
<gene>
    <name evidence="5" type="ORF">GJE22_06290</name>
</gene>
<sequence length="319" mass="34525">MAEQQEEQVEREQGITAADAPRNEACRSMRVGIVGLGLIGGSFARAYRSLGATVYALDTDRDTMDASMIETVEAPLDDASIPSCDLIILAAYPEACIEWLEEHAEKLGRISDPDTSRGPIVIDTAGVKEAVCARAFELARVNGFAFVGTHPMAGTQFSGFAHARADLFRGAPMVLVPPETDDARRLTLLDRVHTLLAPVGFGSFSVTSPEEHDRVIAFTSQLAHVVSNAYVKSPTARAHHGFSAGSYRDLTRVAHLNPGMWAELMMDDAKNLSQEIASLIEALDAYRLALDAGDRDRLRMLLAEGDRIKRALDDEASGA</sequence>
<organism evidence="5 6">
    <name type="scientific">Enorma shizhengliae</name>
    <dbReference type="NCBI Taxonomy" id="2606615"/>
    <lineage>
        <taxon>Bacteria</taxon>
        <taxon>Bacillati</taxon>
        <taxon>Actinomycetota</taxon>
        <taxon>Coriobacteriia</taxon>
        <taxon>Coriobacteriales</taxon>
        <taxon>Coriobacteriaceae</taxon>
        <taxon>Enorma</taxon>
    </lineage>
</organism>
<keyword evidence="2" id="KW-0560">Oxidoreductase</keyword>
<protein>
    <submittedName>
        <fullName evidence="5">Prephenate dehydrogenase/arogenate dehydrogenase family protein</fullName>
    </submittedName>
</protein>